<evidence type="ECO:0000313" key="2">
    <source>
        <dbReference type="Proteomes" id="UP000095283"/>
    </source>
</evidence>
<protein>
    <submittedName>
        <fullName evidence="3">Ovule protein</fullName>
    </submittedName>
</protein>
<feature type="transmembrane region" description="Helical" evidence="1">
    <location>
        <begin position="119"/>
        <end position="146"/>
    </location>
</feature>
<name>A0A1I7X7W5_HETBA</name>
<keyword evidence="1" id="KW-0472">Membrane</keyword>
<sequence length="147" mass="16782">MKRKYDRAQLKLQRVCSYGSLESLTSTRKHKKRRQATNFSCRGLMSDKEHYMGEEEAVCNCSLSNNEMHLIILFFTSNISFISFDSSSFIATSSLLMFSNSLFLSPFNLYLPRPVSLTQFVFTVFVHTFCTLAKCVVSSISCLVILL</sequence>
<proteinExistence type="predicted"/>
<dbReference type="WBParaSite" id="Hba_13573">
    <property type="protein sequence ID" value="Hba_13573"/>
    <property type="gene ID" value="Hba_13573"/>
</dbReference>
<evidence type="ECO:0000256" key="1">
    <source>
        <dbReference type="SAM" id="Phobius"/>
    </source>
</evidence>
<dbReference type="Proteomes" id="UP000095283">
    <property type="component" value="Unplaced"/>
</dbReference>
<dbReference type="AlphaFoldDB" id="A0A1I7X7W5"/>
<keyword evidence="1" id="KW-1133">Transmembrane helix</keyword>
<keyword evidence="2" id="KW-1185">Reference proteome</keyword>
<evidence type="ECO:0000313" key="3">
    <source>
        <dbReference type="WBParaSite" id="Hba_13573"/>
    </source>
</evidence>
<reference evidence="3" key="1">
    <citation type="submission" date="2016-11" db="UniProtKB">
        <authorList>
            <consortium name="WormBaseParasite"/>
        </authorList>
    </citation>
    <scope>IDENTIFICATION</scope>
</reference>
<feature type="transmembrane region" description="Helical" evidence="1">
    <location>
        <begin position="70"/>
        <end position="99"/>
    </location>
</feature>
<accession>A0A1I7X7W5</accession>
<organism evidence="2 3">
    <name type="scientific">Heterorhabditis bacteriophora</name>
    <name type="common">Entomopathogenic nematode worm</name>
    <dbReference type="NCBI Taxonomy" id="37862"/>
    <lineage>
        <taxon>Eukaryota</taxon>
        <taxon>Metazoa</taxon>
        <taxon>Ecdysozoa</taxon>
        <taxon>Nematoda</taxon>
        <taxon>Chromadorea</taxon>
        <taxon>Rhabditida</taxon>
        <taxon>Rhabditina</taxon>
        <taxon>Rhabditomorpha</taxon>
        <taxon>Strongyloidea</taxon>
        <taxon>Heterorhabditidae</taxon>
        <taxon>Heterorhabditis</taxon>
    </lineage>
</organism>
<keyword evidence="1" id="KW-0812">Transmembrane</keyword>